<dbReference type="GO" id="GO:0005267">
    <property type="term" value="F:potassium channel activity"/>
    <property type="evidence" value="ECO:0007669"/>
    <property type="project" value="UniProtKB-KW"/>
</dbReference>
<keyword evidence="7" id="KW-0630">Potassium</keyword>
<keyword evidence="3" id="KW-0813">Transport</keyword>
<dbReference type="HOGENOM" id="CLU_797784_0_0_1"/>
<dbReference type="Gramene" id="PNW69876">
    <property type="protein sequence ID" value="PNW69876"/>
    <property type="gene ID" value="CHLRE_17g696350v5"/>
</dbReference>
<feature type="transmembrane region" description="Helical" evidence="13">
    <location>
        <begin position="56"/>
        <end position="78"/>
    </location>
</feature>
<evidence type="ECO:0000256" key="7">
    <source>
        <dbReference type="ARBA" id="ARBA00022958"/>
    </source>
</evidence>
<protein>
    <submittedName>
        <fullName evidence="14">Uncharacterized protein</fullName>
    </submittedName>
</protein>
<dbReference type="PaxDb" id="3055-EDP04763"/>
<evidence type="ECO:0000256" key="3">
    <source>
        <dbReference type="ARBA" id="ARBA00022448"/>
    </source>
</evidence>
<proteinExistence type="inferred from homology"/>
<evidence type="ECO:0000256" key="8">
    <source>
        <dbReference type="ARBA" id="ARBA00022989"/>
    </source>
</evidence>
<keyword evidence="4" id="KW-0633">Potassium transport</keyword>
<evidence type="ECO:0000256" key="6">
    <source>
        <dbReference type="ARBA" id="ARBA00022826"/>
    </source>
</evidence>
<dbReference type="OrthoDB" id="195817at2759"/>
<evidence type="ECO:0000256" key="10">
    <source>
        <dbReference type="ARBA" id="ARBA00023136"/>
    </source>
</evidence>
<dbReference type="GO" id="GO:0042802">
    <property type="term" value="F:identical protein binding"/>
    <property type="evidence" value="ECO:0007669"/>
    <property type="project" value="InterPro"/>
</dbReference>
<keyword evidence="9" id="KW-0406">Ion transport</keyword>
<dbReference type="KEGG" id="cre:CHLRE_17g696350v5"/>
<feature type="region of interest" description="Disordered" evidence="12">
    <location>
        <begin position="311"/>
        <end position="348"/>
    </location>
</feature>
<dbReference type="Pfam" id="PF05197">
    <property type="entry name" value="TRIC"/>
    <property type="match status" value="1"/>
</dbReference>
<comment type="subcellular location">
    <subcellularLocation>
        <location evidence="1">Endomembrane system</location>
        <topology evidence="1">Multi-pass membrane protein</topology>
    </subcellularLocation>
</comment>
<evidence type="ECO:0000256" key="1">
    <source>
        <dbReference type="ARBA" id="ARBA00004127"/>
    </source>
</evidence>
<evidence type="ECO:0000313" key="15">
    <source>
        <dbReference type="Proteomes" id="UP000006906"/>
    </source>
</evidence>
<name>A8IQZ0_CHLRE</name>
<sequence>MAEDLVAFAKATLQPVLEIASLGDLYSFYKKVPVQYALIGHCLFVATMAPDFKKSFLVHFWLTFLAGFGGGVFSSLLMMDPVNAPISLFASNSLGVTWFICWWLMTYAPFGVFERVHSIPPMKALTKLCVTFMRANLIISRVDLAVTKYPGVIAAPLILGTIAGAGGKLITDGIRGGWGALPGSAEATAPTFVWRSAALAAAGYWGVCKYTNLLSSQEAAAVVITVLLLHSIFSDLVGPAAADFTYPVARLAHAVTLVPMPSVAAAGLAASSKAAKKAAEQQQAKAAAKTTTAQPAVSAASSGAAAKQSLAAVAPTKSSTGKNNVNGVSLKADSSTAKNGKQESKKKK</sequence>
<dbReference type="Proteomes" id="UP000006906">
    <property type="component" value="Chromosome 17"/>
</dbReference>
<dbReference type="OMA" id="ICWWLMT"/>
<evidence type="ECO:0000256" key="12">
    <source>
        <dbReference type="SAM" id="MobiDB-lite"/>
    </source>
</evidence>
<accession>A8IQZ0</accession>
<feature type="transmembrane region" description="Helical" evidence="13">
    <location>
        <begin position="248"/>
        <end position="270"/>
    </location>
</feature>
<keyword evidence="8 13" id="KW-1133">Transmembrane helix</keyword>
<evidence type="ECO:0000313" key="14">
    <source>
        <dbReference type="EMBL" id="PNW69876.1"/>
    </source>
</evidence>
<evidence type="ECO:0000256" key="13">
    <source>
        <dbReference type="SAM" id="Phobius"/>
    </source>
</evidence>
<keyword evidence="5 13" id="KW-0812">Transmembrane</keyword>
<keyword evidence="6" id="KW-0631">Potassium channel</keyword>
<gene>
    <name evidence="14" type="ORF">CHLRE_17g696350v5</name>
</gene>
<keyword evidence="15" id="KW-1185">Reference proteome</keyword>
<evidence type="ECO:0000256" key="2">
    <source>
        <dbReference type="ARBA" id="ARBA00005766"/>
    </source>
</evidence>
<reference evidence="14 15" key="1">
    <citation type="journal article" date="2007" name="Science">
        <title>The Chlamydomonas genome reveals the evolution of key animal and plant functions.</title>
        <authorList>
            <person name="Merchant S.S."/>
            <person name="Prochnik S.E."/>
            <person name="Vallon O."/>
            <person name="Harris E.H."/>
            <person name="Karpowicz S.J."/>
            <person name="Witman G.B."/>
            <person name="Terry A."/>
            <person name="Salamov A."/>
            <person name="Fritz-Laylin L.K."/>
            <person name="Marechal-Drouard L."/>
            <person name="Marshall W.F."/>
            <person name="Qu L.H."/>
            <person name="Nelson D.R."/>
            <person name="Sanderfoot A.A."/>
            <person name="Spalding M.H."/>
            <person name="Kapitonov V.V."/>
            <person name="Ren Q."/>
            <person name="Ferris P."/>
            <person name="Lindquist E."/>
            <person name="Shapiro H."/>
            <person name="Lucas S.M."/>
            <person name="Grimwood J."/>
            <person name="Schmutz J."/>
            <person name="Cardol P."/>
            <person name="Cerutti H."/>
            <person name="Chanfreau G."/>
            <person name="Chen C.L."/>
            <person name="Cognat V."/>
            <person name="Croft M.T."/>
            <person name="Dent R."/>
            <person name="Dutcher S."/>
            <person name="Fernandez E."/>
            <person name="Fukuzawa H."/>
            <person name="Gonzalez-Ballester D."/>
            <person name="Gonzalez-Halphen D."/>
            <person name="Hallmann A."/>
            <person name="Hanikenne M."/>
            <person name="Hippler M."/>
            <person name="Inwood W."/>
            <person name="Jabbari K."/>
            <person name="Kalanon M."/>
            <person name="Kuras R."/>
            <person name="Lefebvre P.A."/>
            <person name="Lemaire S.D."/>
            <person name="Lobanov A.V."/>
            <person name="Lohr M."/>
            <person name="Manuell A."/>
            <person name="Meier I."/>
            <person name="Mets L."/>
            <person name="Mittag M."/>
            <person name="Mittelmeier T."/>
            <person name="Moroney J.V."/>
            <person name="Moseley J."/>
            <person name="Napoli C."/>
            <person name="Nedelcu A.M."/>
            <person name="Niyogi K."/>
            <person name="Novoselov S.V."/>
            <person name="Paulsen I.T."/>
            <person name="Pazour G."/>
            <person name="Purton S."/>
            <person name="Ral J.P."/>
            <person name="Riano-Pachon D.M."/>
            <person name="Riekhof W."/>
            <person name="Rymarquis L."/>
            <person name="Schroda M."/>
            <person name="Stern D."/>
            <person name="Umen J."/>
            <person name="Willows R."/>
            <person name="Wilson N."/>
            <person name="Zimmer S.L."/>
            <person name="Allmer J."/>
            <person name="Balk J."/>
            <person name="Bisova K."/>
            <person name="Chen C.J."/>
            <person name="Elias M."/>
            <person name="Gendler K."/>
            <person name="Hauser C."/>
            <person name="Lamb M.R."/>
            <person name="Ledford H."/>
            <person name="Long J.C."/>
            <person name="Minagawa J."/>
            <person name="Page M.D."/>
            <person name="Pan J."/>
            <person name="Pootakham W."/>
            <person name="Roje S."/>
            <person name="Rose A."/>
            <person name="Stahlberg E."/>
            <person name="Terauchi A.M."/>
            <person name="Yang P."/>
            <person name="Ball S."/>
            <person name="Bowler C."/>
            <person name="Dieckmann C.L."/>
            <person name="Gladyshev V.N."/>
            <person name="Green P."/>
            <person name="Jorgensen R."/>
            <person name="Mayfield S."/>
            <person name="Mueller-Roeber B."/>
            <person name="Rajamani S."/>
            <person name="Sayre R.T."/>
            <person name="Brokstein P."/>
            <person name="Dubchak I."/>
            <person name="Goodstein D."/>
            <person name="Hornick L."/>
            <person name="Huang Y.W."/>
            <person name="Jhaveri J."/>
            <person name="Luo Y."/>
            <person name="Martinez D."/>
            <person name="Ngau W.C."/>
            <person name="Otillar B."/>
            <person name="Poliakov A."/>
            <person name="Porter A."/>
            <person name="Szajkowski L."/>
            <person name="Werner G."/>
            <person name="Zhou K."/>
            <person name="Grigoriev I.V."/>
            <person name="Rokhsar D.S."/>
            <person name="Grossman A.R."/>
        </authorList>
    </citation>
    <scope>NUCLEOTIDE SEQUENCE [LARGE SCALE GENOMIC DNA]</scope>
    <source>
        <strain evidence="15">CC-503</strain>
    </source>
</reference>
<organism evidence="14 15">
    <name type="scientific">Chlamydomonas reinhardtii</name>
    <name type="common">Chlamydomonas smithii</name>
    <dbReference type="NCBI Taxonomy" id="3055"/>
    <lineage>
        <taxon>Eukaryota</taxon>
        <taxon>Viridiplantae</taxon>
        <taxon>Chlorophyta</taxon>
        <taxon>core chlorophytes</taxon>
        <taxon>Chlorophyceae</taxon>
        <taxon>CS clade</taxon>
        <taxon>Chlamydomonadales</taxon>
        <taxon>Chlamydomonadaceae</taxon>
        <taxon>Chlamydomonas</taxon>
    </lineage>
</organism>
<dbReference type="AlphaFoldDB" id="A8IQZ0"/>
<keyword evidence="10 13" id="KW-0472">Membrane</keyword>
<dbReference type="EMBL" id="CM008978">
    <property type="protein sequence ID" value="PNW69876.1"/>
    <property type="molecule type" value="Genomic_DNA"/>
</dbReference>
<dbReference type="GO" id="GO:0016020">
    <property type="term" value="C:membrane"/>
    <property type="evidence" value="ECO:0007669"/>
    <property type="project" value="InterPro"/>
</dbReference>
<dbReference type="GO" id="GO:0012505">
    <property type="term" value="C:endomembrane system"/>
    <property type="evidence" value="ECO:0007669"/>
    <property type="project" value="UniProtKB-SubCell"/>
</dbReference>
<dbReference type="InterPro" id="IPR007866">
    <property type="entry name" value="TRIC_channel"/>
</dbReference>
<evidence type="ECO:0000256" key="4">
    <source>
        <dbReference type="ARBA" id="ARBA00022538"/>
    </source>
</evidence>
<dbReference type="RefSeq" id="XP_001691655.1">
    <property type="nucleotide sequence ID" value="XM_001691603.2"/>
</dbReference>
<dbReference type="PANTHER" id="PTHR12454:SF11">
    <property type="entry name" value="GH25683P"/>
    <property type="match status" value="1"/>
</dbReference>
<keyword evidence="11" id="KW-0407">Ion channel</keyword>
<dbReference type="PANTHER" id="PTHR12454">
    <property type="entry name" value="TRIMERIC INTRACELLULAR CATION CHANNEL"/>
    <property type="match status" value="1"/>
</dbReference>
<dbReference type="GeneID" id="5717390"/>
<comment type="similarity">
    <text evidence="2">Belongs to the TMEM38 family.</text>
</comment>
<dbReference type="InParanoid" id="A8IQZ0"/>
<evidence type="ECO:0000256" key="11">
    <source>
        <dbReference type="ARBA" id="ARBA00023303"/>
    </source>
</evidence>
<evidence type="ECO:0000256" key="5">
    <source>
        <dbReference type="ARBA" id="ARBA00022692"/>
    </source>
</evidence>
<feature type="compositionally biased region" description="Polar residues" evidence="12">
    <location>
        <begin position="316"/>
        <end position="339"/>
    </location>
</feature>
<evidence type="ECO:0000256" key="9">
    <source>
        <dbReference type="ARBA" id="ARBA00023065"/>
    </source>
</evidence>
<feature type="transmembrane region" description="Helical" evidence="13">
    <location>
        <begin position="84"/>
        <end position="105"/>
    </location>
</feature>
<feature type="transmembrane region" description="Helical" evidence="13">
    <location>
        <begin position="219"/>
        <end position="242"/>
    </location>
</feature>
<dbReference type="eggNOG" id="ENOG502SPXI">
    <property type="taxonomic scope" value="Eukaryota"/>
</dbReference>